<dbReference type="InterPro" id="IPR048365">
    <property type="entry name" value="TNP-like_RNaseH_N"/>
</dbReference>
<protein>
    <submittedName>
        <fullName evidence="5">Transposable element P transposase</fullName>
    </submittedName>
</protein>
<feature type="non-terminal residue" evidence="5">
    <location>
        <position position="749"/>
    </location>
</feature>
<gene>
    <name evidence="5" type="ORF">PACLA_8A071303</name>
</gene>
<dbReference type="GO" id="GO:0003677">
    <property type="term" value="F:DNA binding"/>
    <property type="evidence" value="ECO:0007669"/>
    <property type="project" value="UniProtKB-UniRule"/>
</dbReference>
<dbReference type="InterPro" id="IPR006612">
    <property type="entry name" value="THAP_Znf"/>
</dbReference>
<accession>A0A6S7IHS5</accession>
<dbReference type="Pfam" id="PF21788">
    <property type="entry name" value="TNP-like_GBD"/>
    <property type="match status" value="1"/>
</dbReference>
<keyword evidence="1" id="KW-0479">Metal-binding</keyword>
<dbReference type="GO" id="GO:0008270">
    <property type="term" value="F:zinc ion binding"/>
    <property type="evidence" value="ECO:0007669"/>
    <property type="project" value="UniProtKB-KW"/>
</dbReference>
<evidence type="ECO:0000256" key="3">
    <source>
        <dbReference type="ARBA" id="ARBA00022833"/>
    </source>
</evidence>
<dbReference type="InterPro" id="IPR021896">
    <property type="entry name" value="THAP9-like_HTH"/>
</dbReference>
<dbReference type="EMBL" id="CACRXK020005197">
    <property type="protein sequence ID" value="CAB4005422.1"/>
    <property type="molecule type" value="Genomic_DNA"/>
</dbReference>
<dbReference type="InterPro" id="IPR048366">
    <property type="entry name" value="TNP-like_GBD"/>
</dbReference>
<dbReference type="AlphaFoldDB" id="A0A6S7IHS5"/>
<evidence type="ECO:0000256" key="1">
    <source>
        <dbReference type="ARBA" id="ARBA00022723"/>
    </source>
</evidence>
<organism evidence="5 6">
    <name type="scientific">Paramuricea clavata</name>
    <name type="common">Red gorgonian</name>
    <name type="synonym">Violescent sea-whip</name>
    <dbReference type="NCBI Taxonomy" id="317549"/>
    <lineage>
        <taxon>Eukaryota</taxon>
        <taxon>Metazoa</taxon>
        <taxon>Cnidaria</taxon>
        <taxon>Anthozoa</taxon>
        <taxon>Octocorallia</taxon>
        <taxon>Malacalcyonacea</taxon>
        <taxon>Plexauridae</taxon>
        <taxon>Paramuricea</taxon>
    </lineage>
</organism>
<dbReference type="PROSITE" id="PS50950">
    <property type="entry name" value="ZF_THAP"/>
    <property type="match status" value="1"/>
</dbReference>
<proteinExistence type="predicted"/>
<reference evidence="5" key="1">
    <citation type="submission" date="2020-04" db="EMBL/GenBank/DDBJ databases">
        <authorList>
            <person name="Alioto T."/>
            <person name="Alioto T."/>
            <person name="Gomez Garrido J."/>
        </authorList>
    </citation>
    <scope>NUCLEOTIDE SEQUENCE</scope>
    <source>
        <strain evidence="5">A484AB</strain>
    </source>
</reference>
<comment type="caution">
    <text evidence="5">The sequence shown here is derived from an EMBL/GenBank/DDBJ whole genome shotgun (WGS) entry which is preliminary data.</text>
</comment>
<keyword evidence="2" id="KW-0863">Zinc-finger</keyword>
<evidence type="ECO:0000256" key="4">
    <source>
        <dbReference type="ARBA" id="ARBA00023125"/>
    </source>
</evidence>
<sequence>MCAVHFEESSFRNSEKNSLWREAVPTIFREQSEVVTCRAKRKLFTDSVEDEFDEDSAIHSYGEDVVIGAHTPGGSDEGGSDEDSAIHSPGEDVVIGAHTPGGSDEDPAIHGYGEVVVIGAHTPGGSDEDSAIHSPGEDVVIGAHTPGGSDEDPAIHGYGEVVVIGAHTPGGSDEDPAIHSPGEYVVIGAHTPGGSDEDPAIHGYGEDVVIGAHTPGGSDEDPAIHSPGEYVVIGAHTPGGSDEDPAIHGYGEDVVIGAHTPGGSDEEQTMHVDAKCQTSKKLSHGTPRKVKLRKVIDGQRKRVKRMREALNMKKKRKPSLQKEEAMTILRQFLPDNITKFIELQIDLHQKKPKGRRYTKETKQFALSLYHISGGAYRMVAKFFSLPSKSSLLKWVSGLPRSPGLTKEAMDAVESKVKHMDENTKLCTISMDEMSLKVNLAYDSSKDEVIGLQDFGDATKTKELATSALVLMARGVMGNWKQPLGYYLVNESCDSDKVKEKLFEAIDKATSIGLTVTAVISDLGSNFIKLARDLNITPEKPWFIHNGKKIIYIFDPPHVIKAVRNNMINYEFHFDNKVASWKDVEALYANDKAQSIRCCPKLTDNHIHPNGFKKMKVKLATQFLSHTVAAAIMMSVSIGTLPASASGTADLITKLDQIFDCLNSSTLKAGKFLRRPITSNSQHVQFMKEMLTFIASIKVINPENQKDATNTLKCLRGLHKKSATVTEESSEPFKVEDSDYRLHEIENNLT</sequence>
<dbReference type="OrthoDB" id="8948150at2759"/>
<name>A0A6S7IHS5_PARCT</name>
<evidence type="ECO:0000313" key="6">
    <source>
        <dbReference type="Proteomes" id="UP001152795"/>
    </source>
</evidence>
<evidence type="ECO:0000256" key="2">
    <source>
        <dbReference type="ARBA" id="ARBA00022771"/>
    </source>
</evidence>
<keyword evidence="3" id="KW-0862">Zinc</keyword>
<dbReference type="Pfam" id="PF12017">
    <property type="entry name" value="Tnp_P_element"/>
    <property type="match status" value="1"/>
</dbReference>
<evidence type="ECO:0000313" key="5">
    <source>
        <dbReference type="EMBL" id="CAB4005422.1"/>
    </source>
</evidence>
<keyword evidence="4" id="KW-0238">DNA-binding</keyword>
<dbReference type="Proteomes" id="UP001152795">
    <property type="component" value="Unassembled WGS sequence"/>
</dbReference>
<dbReference type="Pfam" id="PF21787">
    <property type="entry name" value="TNP-like_RNaseH_N"/>
    <property type="match status" value="1"/>
</dbReference>
<keyword evidence="6" id="KW-1185">Reference proteome</keyword>